<dbReference type="InterPro" id="IPR000101">
    <property type="entry name" value="GGT_peptidase"/>
</dbReference>
<dbReference type="EC" id="3.4.19.13" evidence="9"/>
<evidence type="ECO:0000256" key="8">
    <source>
        <dbReference type="ARBA" id="ARBA00047417"/>
    </source>
</evidence>
<dbReference type="NCBIfam" id="TIGR00066">
    <property type="entry name" value="g_glut_trans"/>
    <property type="match status" value="1"/>
</dbReference>
<dbReference type="InterPro" id="IPR043138">
    <property type="entry name" value="GGT_lsub"/>
</dbReference>
<protein>
    <recommendedName>
        <fullName evidence="9">Glutathione hydrolase proenzyme</fullName>
        <ecNumber evidence="9">2.3.2.2</ecNumber>
        <ecNumber evidence="9">3.4.19.13</ecNumber>
    </recommendedName>
    <component>
        <recommendedName>
            <fullName evidence="9">Glutathione hydrolase large chain</fullName>
        </recommendedName>
    </component>
    <component>
        <recommendedName>
            <fullName evidence="9">Glutathione hydrolase small chain</fullName>
        </recommendedName>
    </component>
</protein>
<dbReference type="InterPro" id="IPR055262">
    <property type="entry name" value="GGT_CS"/>
</dbReference>
<evidence type="ECO:0000256" key="7">
    <source>
        <dbReference type="ARBA" id="ARBA00023315"/>
    </source>
</evidence>
<comment type="catalytic activity">
    <reaction evidence="2 9">
        <text>glutathione + H2O = L-cysteinylglycine + L-glutamate</text>
        <dbReference type="Rhea" id="RHEA:28807"/>
        <dbReference type="ChEBI" id="CHEBI:15377"/>
        <dbReference type="ChEBI" id="CHEBI:29985"/>
        <dbReference type="ChEBI" id="CHEBI:57925"/>
        <dbReference type="ChEBI" id="CHEBI:61694"/>
        <dbReference type="EC" id="3.4.19.13"/>
    </reaction>
</comment>
<dbReference type="PANTHER" id="PTHR43199">
    <property type="entry name" value="GLUTATHIONE HYDROLASE"/>
    <property type="match status" value="1"/>
</dbReference>
<dbReference type="Gene3D" id="3.60.20.40">
    <property type="match status" value="1"/>
</dbReference>
<dbReference type="EMBL" id="JAVDVI010000005">
    <property type="protein sequence ID" value="MDR6967518.1"/>
    <property type="molecule type" value="Genomic_DNA"/>
</dbReference>
<dbReference type="InterPro" id="IPR029055">
    <property type="entry name" value="Ntn_hydrolases_N"/>
</dbReference>
<comment type="caution">
    <text evidence="10">The sequence shown here is derived from an EMBL/GenBank/DDBJ whole genome shotgun (WGS) entry which is preliminary data.</text>
</comment>
<evidence type="ECO:0000313" key="11">
    <source>
        <dbReference type="Proteomes" id="UP001255185"/>
    </source>
</evidence>
<keyword evidence="5 9" id="KW-0378">Hydrolase</keyword>
<dbReference type="SUPFAM" id="SSF56235">
    <property type="entry name" value="N-terminal nucleophile aminohydrolases (Ntn hydrolases)"/>
    <property type="match status" value="1"/>
</dbReference>
<dbReference type="Pfam" id="PF01019">
    <property type="entry name" value="G_glu_transpept"/>
    <property type="match status" value="1"/>
</dbReference>
<evidence type="ECO:0000256" key="1">
    <source>
        <dbReference type="ARBA" id="ARBA00001049"/>
    </source>
</evidence>
<keyword evidence="9" id="KW-0317">Glutathione biosynthesis</keyword>
<organism evidence="10 11">
    <name type="scientific">Flavobacterium arsenatis</name>
    <dbReference type="NCBI Taxonomy" id="1484332"/>
    <lineage>
        <taxon>Bacteria</taxon>
        <taxon>Pseudomonadati</taxon>
        <taxon>Bacteroidota</taxon>
        <taxon>Flavobacteriia</taxon>
        <taxon>Flavobacteriales</taxon>
        <taxon>Flavobacteriaceae</taxon>
        <taxon>Flavobacterium</taxon>
    </lineage>
</organism>
<dbReference type="EC" id="2.3.2.2" evidence="9"/>
<accession>A0ABU1TNS1</accession>
<comment type="PTM">
    <text evidence="9">Cleaved by autocatalysis into a large and a small subunit.</text>
</comment>
<evidence type="ECO:0000256" key="2">
    <source>
        <dbReference type="ARBA" id="ARBA00001089"/>
    </source>
</evidence>
<comment type="similarity">
    <text evidence="3 9">Belongs to the gamma-glutamyltransferase family.</text>
</comment>
<name>A0ABU1TNS1_9FLAO</name>
<dbReference type="InterPro" id="IPR051792">
    <property type="entry name" value="GGT_bact"/>
</dbReference>
<dbReference type="PRINTS" id="PR01210">
    <property type="entry name" value="GGTRANSPTASE"/>
</dbReference>
<evidence type="ECO:0000256" key="4">
    <source>
        <dbReference type="ARBA" id="ARBA00022679"/>
    </source>
</evidence>
<dbReference type="PANTHER" id="PTHR43199:SF1">
    <property type="entry name" value="GLUTATHIONE HYDROLASE PROENZYME"/>
    <property type="match status" value="1"/>
</dbReference>
<dbReference type="GO" id="GO:0103068">
    <property type="term" value="F:leukotriene C4 gamma-glutamyl transferase activity"/>
    <property type="evidence" value="ECO:0007669"/>
    <property type="project" value="UniProtKB-EC"/>
</dbReference>
<dbReference type="InterPro" id="IPR043137">
    <property type="entry name" value="GGT_ssub_C"/>
</dbReference>
<comment type="subunit">
    <text evidence="9">This enzyme consists of two polypeptide chains, which are synthesized in precursor form from a single polypeptide.</text>
</comment>
<dbReference type="Proteomes" id="UP001255185">
    <property type="component" value="Unassembled WGS sequence"/>
</dbReference>
<gene>
    <name evidence="10" type="ORF">J2X31_001529</name>
</gene>
<evidence type="ECO:0000256" key="9">
    <source>
        <dbReference type="RuleBase" id="RU368036"/>
    </source>
</evidence>
<sequence>MRKFYLLMTLCFLSCKTEKAIIPTGLVAEKAMVVSAREEASKIGIAIMKKGGNAFDAMIATELALAVAYPYAGNIGGGGFMVYRKANGEIGSLDYREKAPLASTKDMFLDKKGNVIPNKSTETALSVGIPGTIAGIFEVHKKFGTLPIETILKPVIELAEKGVLVTKNQEKQFTSFNFELVNANGKRSLVTKNYKENDTIRYFALAETLKRISKNGRDEFYKGKTAQKLIDYLNQKGGIITMEDLAKYEAKWRTPITFNYKNLNIISMAPPSSGGVCLGQIMRMIEPFDLKQFGHNSLESIQVITEAERRSYADRSYYLGDPDFVKVPVKSLLDKQYLKKRMQDFSFEKATKSSDVSKGNVSAYESDETTHYSIVDQFGNAVSVTTTLNGAFGSKLYCEELGFFLNNEMDDFSSKPGFANSYGLVGAEANSIAPEKRMLSSMTPTIVEKDGKLSMVLGTPGGSTIITSVLQTILNVYEFDMSMQKAVNAPRFHHQWLPDEVIFEPNSFSSTLLENLKQKGFIINEGNTPIIGKVDAILVLPDGKLEGGADRRGDDKAVGY</sequence>
<dbReference type="RefSeq" id="WP_310025689.1">
    <property type="nucleotide sequence ID" value="NZ_JAVDVI010000005.1"/>
</dbReference>
<dbReference type="GO" id="GO:0036374">
    <property type="term" value="F:glutathione hydrolase activity"/>
    <property type="evidence" value="ECO:0007669"/>
    <property type="project" value="UniProtKB-EC"/>
</dbReference>
<evidence type="ECO:0000256" key="6">
    <source>
        <dbReference type="ARBA" id="ARBA00023145"/>
    </source>
</evidence>
<keyword evidence="6 9" id="KW-0865">Zymogen</keyword>
<evidence type="ECO:0000313" key="10">
    <source>
        <dbReference type="EMBL" id="MDR6967518.1"/>
    </source>
</evidence>
<proteinExistence type="inferred from homology"/>
<keyword evidence="11" id="KW-1185">Reference proteome</keyword>
<dbReference type="Gene3D" id="1.10.246.130">
    <property type="match status" value="1"/>
</dbReference>
<keyword evidence="4 9" id="KW-0808">Transferase</keyword>
<evidence type="ECO:0000256" key="3">
    <source>
        <dbReference type="ARBA" id="ARBA00009381"/>
    </source>
</evidence>
<keyword evidence="7 9" id="KW-0012">Acyltransferase</keyword>
<comment type="catalytic activity">
    <reaction evidence="8 9">
        <text>an N-terminal (5-L-glutamyl)-[peptide] + an alpha-amino acid = 5-L-glutamyl amino acid + an N-terminal L-alpha-aminoacyl-[peptide]</text>
        <dbReference type="Rhea" id="RHEA:23904"/>
        <dbReference type="Rhea" id="RHEA-COMP:9780"/>
        <dbReference type="Rhea" id="RHEA-COMP:9795"/>
        <dbReference type="ChEBI" id="CHEBI:77644"/>
        <dbReference type="ChEBI" id="CHEBI:78597"/>
        <dbReference type="ChEBI" id="CHEBI:78599"/>
        <dbReference type="ChEBI" id="CHEBI:78608"/>
        <dbReference type="EC" id="2.3.2.2"/>
    </reaction>
</comment>
<reference evidence="10 11" key="1">
    <citation type="submission" date="2023-07" db="EMBL/GenBank/DDBJ databases">
        <title>Sorghum-associated microbial communities from plants grown in Nebraska, USA.</title>
        <authorList>
            <person name="Schachtman D."/>
        </authorList>
    </citation>
    <scope>NUCLEOTIDE SEQUENCE [LARGE SCALE GENOMIC DNA]</scope>
    <source>
        <strain evidence="10 11">3773</strain>
    </source>
</reference>
<evidence type="ECO:0000256" key="5">
    <source>
        <dbReference type="ARBA" id="ARBA00022801"/>
    </source>
</evidence>
<comment type="catalytic activity">
    <reaction evidence="1 9">
        <text>an S-substituted glutathione + H2O = an S-substituted L-cysteinylglycine + L-glutamate</text>
        <dbReference type="Rhea" id="RHEA:59468"/>
        <dbReference type="ChEBI" id="CHEBI:15377"/>
        <dbReference type="ChEBI" id="CHEBI:29985"/>
        <dbReference type="ChEBI" id="CHEBI:90779"/>
        <dbReference type="ChEBI" id="CHEBI:143103"/>
        <dbReference type="EC" id="3.4.19.13"/>
    </reaction>
</comment>
<comment type="pathway">
    <text evidence="9">Sulfur metabolism; glutathione metabolism.</text>
</comment>
<dbReference type="PROSITE" id="PS00462">
    <property type="entry name" value="G_GLU_TRANSPEPTIDASE"/>
    <property type="match status" value="1"/>
</dbReference>